<name>A0A0F7SVY1_PHARH</name>
<feature type="region of interest" description="Disordered" evidence="6">
    <location>
        <begin position="1"/>
        <end position="25"/>
    </location>
</feature>
<proteinExistence type="predicted"/>
<protein>
    <submittedName>
        <fullName evidence="8">-domain-containing protein</fullName>
    </submittedName>
</protein>
<dbReference type="GO" id="GO:0006457">
    <property type="term" value="P:protein folding"/>
    <property type="evidence" value="ECO:0007669"/>
    <property type="project" value="InterPro"/>
</dbReference>
<evidence type="ECO:0000313" key="8">
    <source>
        <dbReference type="EMBL" id="CED84780.1"/>
    </source>
</evidence>
<dbReference type="EMBL" id="LN483166">
    <property type="protein sequence ID" value="CED84780.1"/>
    <property type="molecule type" value="Genomic_DNA"/>
</dbReference>
<dbReference type="InterPro" id="IPR044713">
    <property type="entry name" value="DNJA1/2-like"/>
</dbReference>
<evidence type="ECO:0000259" key="7">
    <source>
        <dbReference type="PROSITE" id="PS51188"/>
    </source>
</evidence>
<feature type="region of interest" description="Disordered" evidence="6">
    <location>
        <begin position="287"/>
        <end position="335"/>
    </location>
</feature>
<dbReference type="InterPro" id="IPR001305">
    <property type="entry name" value="HSP_DnaJ_Cys-rich_dom"/>
</dbReference>
<dbReference type="GO" id="GO:0030544">
    <property type="term" value="F:Hsp70 protein binding"/>
    <property type="evidence" value="ECO:0007669"/>
    <property type="project" value="InterPro"/>
</dbReference>
<sequence>MFGAGGAGTGHYHSRTRSKPTPKKGKNTVIVYDVTLEDLYNGKTVTMNLERQGICGTCSGTGGKRGARSKTCVKCSGKGKIMVNRLLSGGLMAQSQALCPVCDGQGTKIRDVDQCRKCKGEKTTKEKKKTTWHIEKGMIDGQRVTLREHGDQYPGAPTGDVVFILKLQPHQTLKQSSEYDLLATVSVTLSEALTGFSRVVFHHLDGRGISVTVPPGRVINNGDSFKVEGEGMPIERSERKGDLWLKFELEKIDEDWAKNVDLEALAKLLPSKRQNVVPKPEIIDDVTLKLDDNPPQPREPRPQQSHYYEEEEDQQDYYDDSDDDGGTEFCNHSLSGQADGLSLAIGIPPVLPSTTPTG</sequence>
<keyword evidence="1 5" id="KW-0479">Metal-binding</keyword>
<dbReference type="Gene3D" id="2.60.260.20">
    <property type="entry name" value="Urease metallochaperone UreE, N-terminal domain"/>
    <property type="match status" value="2"/>
</dbReference>
<dbReference type="GO" id="GO:0051082">
    <property type="term" value="F:unfolded protein binding"/>
    <property type="evidence" value="ECO:0007669"/>
    <property type="project" value="InterPro"/>
</dbReference>
<dbReference type="Pfam" id="PF01556">
    <property type="entry name" value="DnaJ_C"/>
    <property type="match status" value="1"/>
</dbReference>
<dbReference type="AlphaFoldDB" id="A0A0F7SVY1"/>
<dbReference type="SUPFAM" id="SSF57938">
    <property type="entry name" value="DnaJ/Hsp40 cysteine-rich domain"/>
    <property type="match status" value="1"/>
</dbReference>
<dbReference type="Gene3D" id="2.10.230.10">
    <property type="entry name" value="Heat shock protein DnaJ, cysteine-rich domain"/>
    <property type="match status" value="1"/>
</dbReference>
<evidence type="ECO:0000256" key="5">
    <source>
        <dbReference type="PROSITE-ProRule" id="PRU00546"/>
    </source>
</evidence>
<dbReference type="CDD" id="cd10719">
    <property type="entry name" value="DnaJ_zf"/>
    <property type="match status" value="1"/>
</dbReference>
<feature type="zinc finger region" description="CR-type" evidence="5">
    <location>
        <begin position="42"/>
        <end position="127"/>
    </location>
</feature>
<organism evidence="8">
    <name type="scientific">Phaffia rhodozyma</name>
    <name type="common">Yeast</name>
    <name type="synonym">Xanthophyllomyces dendrorhous</name>
    <dbReference type="NCBI Taxonomy" id="264483"/>
    <lineage>
        <taxon>Eukaryota</taxon>
        <taxon>Fungi</taxon>
        <taxon>Dikarya</taxon>
        <taxon>Basidiomycota</taxon>
        <taxon>Agaricomycotina</taxon>
        <taxon>Tremellomycetes</taxon>
        <taxon>Cystofilobasidiales</taxon>
        <taxon>Mrakiaceae</taxon>
        <taxon>Phaffia</taxon>
    </lineage>
</organism>
<evidence type="ECO:0000256" key="2">
    <source>
        <dbReference type="ARBA" id="ARBA00022737"/>
    </source>
</evidence>
<dbReference type="InterPro" id="IPR002939">
    <property type="entry name" value="DnaJ_C"/>
</dbReference>
<dbReference type="FunFam" id="2.10.230.10:FF:000001">
    <property type="entry name" value="DnaJ subfamily A member 2"/>
    <property type="match status" value="1"/>
</dbReference>
<dbReference type="CDD" id="cd10747">
    <property type="entry name" value="DnaJ_C"/>
    <property type="match status" value="1"/>
</dbReference>
<keyword evidence="4 5" id="KW-0862">Zinc</keyword>
<dbReference type="GO" id="GO:0008270">
    <property type="term" value="F:zinc ion binding"/>
    <property type="evidence" value="ECO:0007669"/>
    <property type="project" value="UniProtKB-KW"/>
</dbReference>
<reference evidence="8" key="1">
    <citation type="submission" date="2014-08" db="EMBL/GenBank/DDBJ databases">
        <authorList>
            <person name="Sharma Rahul"/>
            <person name="Thines Marco"/>
        </authorList>
    </citation>
    <scope>NUCLEOTIDE SEQUENCE</scope>
</reference>
<evidence type="ECO:0000256" key="3">
    <source>
        <dbReference type="ARBA" id="ARBA00022771"/>
    </source>
</evidence>
<dbReference type="PROSITE" id="PS51188">
    <property type="entry name" value="ZF_CR"/>
    <property type="match status" value="1"/>
</dbReference>
<evidence type="ECO:0000256" key="4">
    <source>
        <dbReference type="ARBA" id="ARBA00022833"/>
    </source>
</evidence>
<evidence type="ECO:0000256" key="6">
    <source>
        <dbReference type="SAM" id="MobiDB-lite"/>
    </source>
</evidence>
<accession>A0A0F7SVY1</accession>
<feature type="compositionally biased region" description="Basic residues" evidence="6">
    <location>
        <begin position="12"/>
        <end position="25"/>
    </location>
</feature>
<feature type="domain" description="CR-type" evidence="7">
    <location>
        <begin position="42"/>
        <end position="127"/>
    </location>
</feature>
<keyword evidence="2" id="KW-0677">Repeat</keyword>
<feature type="compositionally biased region" description="Acidic residues" evidence="6">
    <location>
        <begin position="309"/>
        <end position="326"/>
    </location>
</feature>
<dbReference type="Pfam" id="PF00684">
    <property type="entry name" value="DnaJ_CXXCXGXG"/>
    <property type="match status" value="1"/>
</dbReference>
<keyword evidence="3 5" id="KW-0863">Zinc-finger</keyword>
<dbReference type="SUPFAM" id="SSF49493">
    <property type="entry name" value="HSP40/DnaJ peptide-binding domain"/>
    <property type="match status" value="2"/>
</dbReference>
<dbReference type="PANTHER" id="PTHR43888">
    <property type="entry name" value="DNAJ-LIKE-2, ISOFORM A-RELATED"/>
    <property type="match status" value="1"/>
</dbReference>
<dbReference type="InterPro" id="IPR008971">
    <property type="entry name" value="HSP40/DnaJ_pept-bd"/>
</dbReference>
<evidence type="ECO:0000256" key="1">
    <source>
        <dbReference type="ARBA" id="ARBA00022723"/>
    </source>
</evidence>
<dbReference type="InterPro" id="IPR036410">
    <property type="entry name" value="HSP_DnaJ_Cys-rich_dom_sf"/>
</dbReference>